<dbReference type="EMBL" id="ML738310">
    <property type="protein sequence ID" value="KAE8315812.1"/>
    <property type="molecule type" value="Genomic_DNA"/>
</dbReference>
<feature type="transmembrane region" description="Helical" evidence="1">
    <location>
        <begin position="28"/>
        <end position="47"/>
    </location>
</feature>
<organism evidence="2 3">
    <name type="scientific">Aspergillus transmontanensis</name>
    <dbReference type="NCBI Taxonomy" id="1034304"/>
    <lineage>
        <taxon>Eukaryota</taxon>
        <taxon>Fungi</taxon>
        <taxon>Dikarya</taxon>
        <taxon>Ascomycota</taxon>
        <taxon>Pezizomycotina</taxon>
        <taxon>Eurotiomycetes</taxon>
        <taxon>Eurotiomycetidae</taxon>
        <taxon>Eurotiales</taxon>
        <taxon>Aspergillaceae</taxon>
        <taxon>Aspergillus</taxon>
        <taxon>Aspergillus subgen. Circumdati</taxon>
    </lineage>
</organism>
<protein>
    <submittedName>
        <fullName evidence="2">Uncharacterized protein</fullName>
    </submittedName>
</protein>
<keyword evidence="1" id="KW-0812">Transmembrane</keyword>
<keyword evidence="1" id="KW-0472">Membrane</keyword>
<evidence type="ECO:0000256" key="1">
    <source>
        <dbReference type="SAM" id="Phobius"/>
    </source>
</evidence>
<keyword evidence="3" id="KW-1185">Reference proteome</keyword>
<sequence length="120" mass="13354">MAQSPSAVGFGSIRRKLLAFTFQSTSNLVFFSLLFTFFFSFSVALTSKCAHLCEKKKKTDPIGPPYSHCRAPLHCLPPLALFGPGNPFPAANFRSYDPYPLHFHFGAFRGVVHSYSYLAL</sequence>
<accession>A0A5N6W5B5</accession>
<evidence type="ECO:0000313" key="3">
    <source>
        <dbReference type="Proteomes" id="UP000325433"/>
    </source>
</evidence>
<evidence type="ECO:0000313" key="2">
    <source>
        <dbReference type="EMBL" id="KAE8315812.1"/>
    </source>
</evidence>
<proteinExistence type="predicted"/>
<keyword evidence="1" id="KW-1133">Transmembrane helix</keyword>
<gene>
    <name evidence="2" type="ORF">BDV41DRAFT_152913</name>
</gene>
<name>A0A5N6W5B5_9EURO</name>
<reference evidence="3" key="1">
    <citation type="submission" date="2019-04" db="EMBL/GenBank/DDBJ databases">
        <title>Friends and foes A comparative genomics studyof 23 Aspergillus species from section Flavi.</title>
        <authorList>
            <consortium name="DOE Joint Genome Institute"/>
            <person name="Kjaerbolling I."/>
            <person name="Vesth T."/>
            <person name="Frisvad J.C."/>
            <person name="Nybo J.L."/>
            <person name="Theobald S."/>
            <person name="Kildgaard S."/>
            <person name="Isbrandt T."/>
            <person name="Kuo A."/>
            <person name="Sato A."/>
            <person name="Lyhne E.K."/>
            <person name="Kogle M.E."/>
            <person name="Wiebenga A."/>
            <person name="Kun R.S."/>
            <person name="Lubbers R.J."/>
            <person name="Makela M.R."/>
            <person name="Barry K."/>
            <person name="Chovatia M."/>
            <person name="Clum A."/>
            <person name="Daum C."/>
            <person name="Haridas S."/>
            <person name="He G."/>
            <person name="LaButti K."/>
            <person name="Lipzen A."/>
            <person name="Mondo S."/>
            <person name="Riley R."/>
            <person name="Salamov A."/>
            <person name="Simmons B.A."/>
            <person name="Magnuson J.K."/>
            <person name="Henrissat B."/>
            <person name="Mortensen U.H."/>
            <person name="Larsen T.O."/>
            <person name="Devries R.P."/>
            <person name="Grigoriev I.V."/>
            <person name="Machida M."/>
            <person name="Baker S.E."/>
            <person name="Andersen M.R."/>
        </authorList>
    </citation>
    <scope>NUCLEOTIDE SEQUENCE [LARGE SCALE GENOMIC DNA]</scope>
    <source>
        <strain evidence="3">CBS 130015</strain>
    </source>
</reference>
<dbReference type="AlphaFoldDB" id="A0A5N6W5B5"/>
<dbReference type="Proteomes" id="UP000325433">
    <property type="component" value="Unassembled WGS sequence"/>
</dbReference>